<feature type="signal peptide" evidence="9">
    <location>
        <begin position="1"/>
        <end position="20"/>
    </location>
</feature>
<feature type="transmembrane region" description="Helical" evidence="8">
    <location>
        <begin position="44"/>
        <end position="64"/>
    </location>
</feature>
<reference evidence="11 12" key="1">
    <citation type="submission" date="2019-04" db="EMBL/GenBank/DDBJ databases">
        <authorList>
            <person name="Hwang J.C."/>
        </authorList>
    </citation>
    <scope>NUCLEOTIDE SEQUENCE [LARGE SCALE GENOMIC DNA]</scope>
    <source>
        <strain evidence="11 12">IMCC35002</strain>
    </source>
</reference>
<keyword evidence="12" id="KW-1185">Reference proteome</keyword>
<dbReference type="SUPFAM" id="SSF103473">
    <property type="entry name" value="MFS general substrate transporter"/>
    <property type="match status" value="1"/>
</dbReference>
<evidence type="ECO:0000256" key="9">
    <source>
        <dbReference type="SAM" id="SignalP"/>
    </source>
</evidence>
<dbReference type="NCBIfam" id="NF008270">
    <property type="entry name" value="PRK11043.1"/>
    <property type="match status" value="1"/>
</dbReference>
<dbReference type="PANTHER" id="PTHR43124:SF3">
    <property type="entry name" value="CHLORAMPHENICOL EFFLUX PUMP RV0191"/>
    <property type="match status" value="1"/>
</dbReference>
<dbReference type="Pfam" id="PF07690">
    <property type="entry name" value="MFS_1"/>
    <property type="match status" value="1"/>
</dbReference>
<keyword evidence="5 8" id="KW-0812">Transmembrane</keyword>
<dbReference type="PANTHER" id="PTHR43124">
    <property type="entry name" value="PURINE EFFLUX PUMP PBUE"/>
    <property type="match status" value="1"/>
</dbReference>
<dbReference type="CDD" id="cd17320">
    <property type="entry name" value="MFS_MdfA_MDR_like"/>
    <property type="match status" value="1"/>
</dbReference>
<dbReference type="InterPro" id="IPR020846">
    <property type="entry name" value="MFS_dom"/>
</dbReference>
<feature type="chain" id="PRO_5021019474" description="Bcr/CflA family efflux transporter" evidence="9">
    <location>
        <begin position="21"/>
        <end position="408"/>
    </location>
</feature>
<feature type="transmembrane region" description="Helical" evidence="8">
    <location>
        <begin position="73"/>
        <end position="96"/>
    </location>
</feature>
<keyword evidence="6 8" id="KW-1133">Transmembrane helix</keyword>
<keyword evidence="7 8" id="KW-0472">Membrane</keyword>
<dbReference type="GO" id="GO:0005886">
    <property type="term" value="C:plasma membrane"/>
    <property type="evidence" value="ECO:0007669"/>
    <property type="project" value="UniProtKB-SubCell"/>
</dbReference>
<feature type="transmembrane region" description="Helical" evidence="8">
    <location>
        <begin position="157"/>
        <end position="178"/>
    </location>
</feature>
<dbReference type="GO" id="GO:0042910">
    <property type="term" value="F:xenobiotic transmembrane transporter activity"/>
    <property type="evidence" value="ECO:0007669"/>
    <property type="project" value="InterPro"/>
</dbReference>
<feature type="transmembrane region" description="Helical" evidence="8">
    <location>
        <begin position="365"/>
        <end position="384"/>
    </location>
</feature>
<comment type="subcellular location">
    <subcellularLocation>
        <location evidence="8">Cell inner membrane</location>
        <topology evidence="8">Multi-pass membrane protein</topology>
    </subcellularLocation>
    <subcellularLocation>
        <location evidence="1">Cell membrane</location>
        <topology evidence="1">Multi-pass membrane protein</topology>
    </subcellularLocation>
</comment>
<evidence type="ECO:0000256" key="3">
    <source>
        <dbReference type="ARBA" id="ARBA00022448"/>
    </source>
</evidence>
<dbReference type="Gene3D" id="1.20.1720.10">
    <property type="entry name" value="Multidrug resistance protein D"/>
    <property type="match status" value="1"/>
</dbReference>
<protein>
    <recommendedName>
        <fullName evidence="8">Bcr/CflA family efflux transporter</fullName>
    </recommendedName>
</protein>
<keyword evidence="8" id="KW-0997">Cell inner membrane</keyword>
<evidence type="ECO:0000256" key="4">
    <source>
        <dbReference type="ARBA" id="ARBA00022475"/>
    </source>
</evidence>
<comment type="caution">
    <text evidence="11">The sequence shown here is derived from an EMBL/GenBank/DDBJ whole genome shotgun (WGS) entry which is preliminary data.</text>
</comment>
<feature type="domain" description="Major facilitator superfamily (MFS) profile" evidence="10">
    <location>
        <begin position="1"/>
        <end position="388"/>
    </location>
</feature>
<evidence type="ECO:0000313" key="11">
    <source>
        <dbReference type="EMBL" id="TKB54304.1"/>
    </source>
</evidence>
<dbReference type="PROSITE" id="PS50850">
    <property type="entry name" value="MFS"/>
    <property type="match status" value="1"/>
</dbReference>
<organism evidence="11 12">
    <name type="scientific">Ferrimonas aestuarii</name>
    <dbReference type="NCBI Taxonomy" id="2569539"/>
    <lineage>
        <taxon>Bacteria</taxon>
        <taxon>Pseudomonadati</taxon>
        <taxon>Pseudomonadota</taxon>
        <taxon>Gammaproteobacteria</taxon>
        <taxon>Alteromonadales</taxon>
        <taxon>Ferrimonadaceae</taxon>
        <taxon>Ferrimonas</taxon>
    </lineage>
</organism>
<evidence type="ECO:0000256" key="1">
    <source>
        <dbReference type="ARBA" id="ARBA00004651"/>
    </source>
</evidence>
<feature type="transmembrane region" description="Helical" evidence="8">
    <location>
        <begin position="273"/>
        <end position="294"/>
    </location>
</feature>
<dbReference type="InterPro" id="IPR036259">
    <property type="entry name" value="MFS_trans_sf"/>
</dbReference>
<evidence type="ECO:0000256" key="5">
    <source>
        <dbReference type="ARBA" id="ARBA00022692"/>
    </source>
</evidence>
<feature type="transmembrane region" description="Helical" evidence="8">
    <location>
        <begin position="300"/>
        <end position="321"/>
    </location>
</feature>
<dbReference type="InterPro" id="IPR004812">
    <property type="entry name" value="Efflux_drug-R_Bcr/CmlA"/>
</dbReference>
<evidence type="ECO:0000256" key="7">
    <source>
        <dbReference type="ARBA" id="ARBA00023136"/>
    </source>
</evidence>
<dbReference type="InterPro" id="IPR011701">
    <property type="entry name" value="MFS"/>
</dbReference>
<dbReference type="OrthoDB" id="9814303at2"/>
<evidence type="ECO:0000259" key="10">
    <source>
        <dbReference type="PROSITE" id="PS50850"/>
    </source>
</evidence>
<name>A0A4U1BMX8_9GAMM</name>
<evidence type="ECO:0000256" key="2">
    <source>
        <dbReference type="ARBA" id="ARBA00006236"/>
    </source>
</evidence>
<feature type="transmembrane region" description="Helical" evidence="8">
    <location>
        <begin position="102"/>
        <end position="120"/>
    </location>
</feature>
<dbReference type="AlphaFoldDB" id="A0A4U1BMX8"/>
<feature type="transmembrane region" description="Helical" evidence="8">
    <location>
        <begin position="242"/>
        <end position="261"/>
    </location>
</feature>
<dbReference type="InterPro" id="IPR050189">
    <property type="entry name" value="MFS_Efflux_Transporters"/>
</dbReference>
<evidence type="ECO:0000256" key="8">
    <source>
        <dbReference type="RuleBase" id="RU365088"/>
    </source>
</evidence>
<dbReference type="GO" id="GO:1990961">
    <property type="term" value="P:xenobiotic detoxification by transmembrane export across the plasma membrane"/>
    <property type="evidence" value="ECO:0007669"/>
    <property type="project" value="InterPro"/>
</dbReference>
<accession>A0A4U1BMX8</accession>
<comment type="caution">
    <text evidence="8">Lacks conserved residue(s) required for the propagation of feature annotation.</text>
</comment>
<evidence type="ECO:0000256" key="6">
    <source>
        <dbReference type="ARBA" id="ARBA00022989"/>
    </source>
</evidence>
<proteinExistence type="inferred from homology"/>
<keyword evidence="3 8" id="KW-0813">Transport</keyword>
<keyword evidence="4" id="KW-1003">Cell membrane</keyword>
<dbReference type="Proteomes" id="UP000305675">
    <property type="component" value="Unassembled WGS sequence"/>
</dbReference>
<feature type="transmembrane region" description="Helical" evidence="8">
    <location>
        <begin position="209"/>
        <end position="230"/>
    </location>
</feature>
<dbReference type="NCBIfam" id="TIGR00710">
    <property type="entry name" value="efflux_Bcr_CflA"/>
    <property type="match status" value="1"/>
</dbReference>
<feature type="transmembrane region" description="Helical" evidence="8">
    <location>
        <begin position="132"/>
        <end position="151"/>
    </location>
</feature>
<sequence length="408" mass="43760">MKLSRLDLVFLAGLSMISFAATDMYLPAFPQMEQLYNTGSEQIALSLSVFLAGMGVSQIIWGIISDRIGQRRALIAGLSLFVVTTLGLSITNNIWMLLGLRFVQAIGVCAAAVIWQAMVIKRYDASTAQRAFAILMPMLAISPALAPQIGVGLLHLFGVKSIFVALMVLGMVLVWASIKQPDDTPEMVEPTSTKSVVRDLSTIIRNPQFLGNALIYGFCSALFFAYLTAIPKIMTTMGYSSGAIGLSFVPQTLAFMLGGYLSKKGVDKIGQQATLNALLCLSAFAVSVLFMASQMPLKTIWPYLLPFMVSSIASGGIYPIVINRALSAAKERAATAAGLQNTLQIGLSFGTSSIVATYAANALPVSGFIMGVTVIGAILGYIVANPKVWDRFREPDNARVTHFGDQQD</sequence>
<evidence type="ECO:0000313" key="12">
    <source>
        <dbReference type="Proteomes" id="UP000305675"/>
    </source>
</evidence>
<comment type="similarity">
    <text evidence="2 8">Belongs to the major facilitator superfamily. Bcr/CmlA family.</text>
</comment>
<gene>
    <name evidence="11" type="ORF">FCL42_13005</name>
</gene>
<dbReference type="RefSeq" id="WP_136863853.1">
    <property type="nucleotide sequence ID" value="NZ_SWCJ01000009.1"/>
</dbReference>
<dbReference type="EMBL" id="SWCJ01000009">
    <property type="protein sequence ID" value="TKB54304.1"/>
    <property type="molecule type" value="Genomic_DNA"/>
</dbReference>
<keyword evidence="9" id="KW-0732">Signal</keyword>